<feature type="transmembrane region" description="Helical" evidence="1">
    <location>
        <begin position="349"/>
        <end position="365"/>
    </location>
</feature>
<dbReference type="Pfam" id="PF01757">
    <property type="entry name" value="Acyl_transf_3"/>
    <property type="match status" value="1"/>
</dbReference>
<protein>
    <recommendedName>
        <fullName evidence="2">Acyltransferase 3 domain-containing protein</fullName>
    </recommendedName>
</protein>
<evidence type="ECO:0000313" key="3">
    <source>
        <dbReference type="EMBL" id="PMS15864.1"/>
    </source>
</evidence>
<feature type="transmembrane region" description="Helical" evidence="1">
    <location>
        <begin position="232"/>
        <end position="250"/>
    </location>
</feature>
<feature type="transmembrane region" description="Helical" evidence="1">
    <location>
        <begin position="65"/>
        <end position="86"/>
    </location>
</feature>
<feature type="transmembrane region" description="Helical" evidence="1">
    <location>
        <begin position="130"/>
        <end position="155"/>
    </location>
</feature>
<keyword evidence="4" id="KW-1185">Reference proteome</keyword>
<keyword evidence="1" id="KW-0472">Membrane</keyword>
<evidence type="ECO:0000256" key="1">
    <source>
        <dbReference type="SAM" id="Phobius"/>
    </source>
</evidence>
<sequence>MSMRGRTVAWPGAAVAMPLRPKSLSVSSLNMAMQRLIPLSGGESEMKTITNPSNRRPSIDALTTLRGVAALLVVVHHMGLLMLQPLRQTIAAMPLEKCGLLGMSVFFVLSGFVIHYNYADRLASDRERGVMMFLFARLARLYPLYLPLILANYVVNVGRAAYAGRQLAASAYSASLPAYLAGMQSWFYATLNGFNLSISQEYANNSWSISAEIFLYLFFIPLALYGGFKRHSALRGVLIAVGAILGRILFVKFSELNSVRTALENVLGVVPSLDVGSWLVYYSPYGRLFEFLAGVGIAEIWLAGGNAPESAGRRLLVRVIGVIGCAYIAGSFADHVLFEYPKLFGGDRIYSGYAIAVPAAIYLCCSSQRYLGKLASWWPLLGIGEISYSLYMLHGNLFPLFLVKPHDSLAALAPEMIAKSIAFLAILFAASWLTYRYWEMPARKKIVGFYRKSISPPHIDKCDIVQR</sequence>
<keyword evidence="1" id="KW-0812">Transmembrane</keyword>
<dbReference type="PANTHER" id="PTHR23028">
    <property type="entry name" value="ACETYLTRANSFERASE"/>
    <property type="match status" value="1"/>
</dbReference>
<accession>A0A2N7VFH3</accession>
<evidence type="ECO:0000259" key="2">
    <source>
        <dbReference type="Pfam" id="PF01757"/>
    </source>
</evidence>
<dbReference type="GO" id="GO:0016020">
    <property type="term" value="C:membrane"/>
    <property type="evidence" value="ECO:0007669"/>
    <property type="project" value="TreeGrafter"/>
</dbReference>
<dbReference type="PANTHER" id="PTHR23028:SF131">
    <property type="entry name" value="BLR2367 PROTEIN"/>
    <property type="match status" value="1"/>
</dbReference>
<feature type="transmembrane region" description="Helical" evidence="1">
    <location>
        <begin position="417"/>
        <end position="435"/>
    </location>
</feature>
<feature type="transmembrane region" description="Helical" evidence="1">
    <location>
        <begin position="377"/>
        <end position="397"/>
    </location>
</feature>
<dbReference type="EMBL" id="PNYA01000028">
    <property type="protein sequence ID" value="PMS15864.1"/>
    <property type="molecule type" value="Genomic_DNA"/>
</dbReference>
<gene>
    <name evidence="3" type="ORF">C0Z18_25665</name>
</gene>
<keyword evidence="1" id="KW-1133">Transmembrane helix</keyword>
<proteinExistence type="predicted"/>
<feature type="transmembrane region" description="Helical" evidence="1">
    <location>
        <begin position="207"/>
        <end position="225"/>
    </location>
</feature>
<dbReference type="GO" id="GO:0000271">
    <property type="term" value="P:polysaccharide biosynthetic process"/>
    <property type="evidence" value="ECO:0007669"/>
    <property type="project" value="TreeGrafter"/>
</dbReference>
<feature type="transmembrane region" description="Helical" evidence="1">
    <location>
        <begin position="315"/>
        <end position="337"/>
    </location>
</feature>
<dbReference type="Proteomes" id="UP000235616">
    <property type="component" value="Unassembled WGS sequence"/>
</dbReference>
<evidence type="ECO:0000313" key="4">
    <source>
        <dbReference type="Proteomes" id="UP000235616"/>
    </source>
</evidence>
<dbReference type="InterPro" id="IPR002656">
    <property type="entry name" value="Acyl_transf_3_dom"/>
</dbReference>
<comment type="caution">
    <text evidence="3">The sequence shown here is derived from an EMBL/GenBank/DDBJ whole genome shotgun (WGS) entry which is preliminary data.</text>
</comment>
<name>A0A2N7VFH3_9BURK</name>
<dbReference type="GO" id="GO:0016747">
    <property type="term" value="F:acyltransferase activity, transferring groups other than amino-acyl groups"/>
    <property type="evidence" value="ECO:0007669"/>
    <property type="project" value="InterPro"/>
</dbReference>
<organism evidence="3 4">
    <name type="scientific">Trinickia dabaoshanensis</name>
    <dbReference type="NCBI Taxonomy" id="564714"/>
    <lineage>
        <taxon>Bacteria</taxon>
        <taxon>Pseudomonadati</taxon>
        <taxon>Pseudomonadota</taxon>
        <taxon>Betaproteobacteria</taxon>
        <taxon>Burkholderiales</taxon>
        <taxon>Burkholderiaceae</taxon>
        <taxon>Trinickia</taxon>
    </lineage>
</organism>
<reference evidence="3 4" key="1">
    <citation type="submission" date="2018-01" db="EMBL/GenBank/DDBJ databases">
        <title>Whole genome analyses suggest that Burkholderia sensu lato contains two further novel genera in the rhizoxinica-symbiotica group Mycetohabitans gen. nov., and Trinickia gen. nov.: implications for the evolution of diazotrophy and nodulation in the Burkholderiaceae.</title>
        <authorList>
            <person name="Estrada-de los Santos P."/>
            <person name="Palmer M."/>
            <person name="Chavez-Ramirez B."/>
            <person name="Beukes C."/>
            <person name="Steenkamp E.T."/>
            <person name="Hirsch A.M."/>
            <person name="Manyaka P."/>
            <person name="Maluk M."/>
            <person name="Lafos M."/>
            <person name="Crook M."/>
            <person name="Gross E."/>
            <person name="Simon M.F."/>
            <person name="Bueno dos Reis Junior F."/>
            <person name="Poole P.S."/>
            <person name="Venter S.N."/>
            <person name="James E.K."/>
        </authorList>
    </citation>
    <scope>NUCLEOTIDE SEQUENCE [LARGE SCALE GENOMIC DNA]</scope>
    <source>
        <strain evidence="3 4">GIMN1.004</strain>
    </source>
</reference>
<dbReference type="InterPro" id="IPR050879">
    <property type="entry name" value="Acyltransferase_3"/>
</dbReference>
<dbReference type="AlphaFoldDB" id="A0A2N7VFH3"/>
<feature type="transmembrane region" description="Helical" evidence="1">
    <location>
        <begin position="98"/>
        <end position="118"/>
    </location>
</feature>
<feature type="domain" description="Acyltransferase 3" evidence="2">
    <location>
        <begin position="61"/>
        <end position="435"/>
    </location>
</feature>